<gene>
    <name evidence="1" type="ORF">LKD40_00345</name>
</gene>
<comment type="caution">
    <text evidence="1">The sequence shown here is derived from an EMBL/GenBank/DDBJ whole genome shotgun (WGS) entry which is preliminary data.</text>
</comment>
<dbReference type="AlphaFoldDB" id="A0AAW4W551"/>
<proteinExistence type="predicted"/>
<accession>A0AAW4W551</accession>
<evidence type="ECO:0000313" key="1">
    <source>
        <dbReference type="EMBL" id="MCC2226272.1"/>
    </source>
</evidence>
<organism evidence="1 2">
    <name type="scientific">Blautia fusiformis</name>
    <dbReference type="NCBI Taxonomy" id="2881264"/>
    <lineage>
        <taxon>Bacteria</taxon>
        <taxon>Bacillati</taxon>
        <taxon>Bacillota</taxon>
        <taxon>Clostridia</taxon>
        <taxon>Lachnospirales</taxon>
        <taxon>Lachnospiraceae</taxon>
        <taxon>Blautia</taxon>
    </lineage>
</organism>
<evidence type="ECO:0000313" key="2">
    <source>
        <dbReference type="Proteomes" id="UP001198612"/>
    </source>
</evidence>
<dbReference type="Proteomes" id="UP001198612">
    <property type="component" value="Unassembled WGS sequence"/>
</dbReference>
<dbReference type="EMBL" id="JAJEQQ010000001">
    <property type="protein sequence ID" value="MCC2226272.1"/>
    <property type="molecule type" value="Genomic_DNA"/>
</dbReference>
<name>A0AAW4W551_9FIRM</name>
<sequence length="95" mass="10876">MEINVISGALYTQGGKKIADVKDSSIMLVDEPYKQRTMEVVENIGKTHSITCQLAPYDMRMVYSLMYGMKITNNFLKMHGGIMVRNAARRKCRRK</sequence>
<keyword evidence="2" id="KW-1185">Reference proteome</keyword>
<reference evidence="1 2" key="1">
    <citation type="submission" date="2021-10" db="EMBL/GenBank/DDBJ databases">
        <title>Anaerobic single-cell dispensing facilitates the cultivation of human gut bacteria.</title>
        <authorList>
            <person name="Afrizal A."/>
        </authorList>
    </citation>
    <scope>NUCLEOTIDE SEQUENCE [LARGE SCALE GENOMIC DNA]</scope>
    <source>
        <strain evidence="1 2">CLA-AA-H217</strain>
    </source>
</reference>
<dbReference type="RefSeq" id="WP_227588291.1">
    <property type="nucleotide sequence ID" value="NZ_JAJEQQ010000001.1"/>
</dbReference>
<protein>
    <submittedName>
        <fullName evidence="1">Uncharacterized protein</fullName>
    </submittedName>
</protein>